<dbReference type="GO" id="GO:0080090">
    <property type="term" value="P:regulation of primary metabolic process"/>
    <property type="evidence" value="ECO:0007669"/>
    <property type="project" value="UniProtKB-ARBA"/>
</dbReference>
<proteinExistence type="inferred from homology"/>
<comment type="caution">
    <text evidence="6">The sequence shown here is derived from an EMBL/GenBank/DDBJ whole genome shotgun (WGS) entry which is preliminary data.</text>
</comment>
<name>A0A5B7E324_PORTR</name>
<reference evidence="6 7" key="1">
    <citation type="submission" date="2019-05" db="EMBL/GenBank/DDBJ databases">
        <title>Another draft genome of Portunus trituberculatus and its Hox gene families provides insights of decapod evolution.</title>
        <authorList>
            <person name="Jeong J.-H."/>
            <person name="Song I."/>
            <person name="Kim S."/>
            <person name="Choi T."/>
            <person name="Kim D."/>
            <person name="Ryu S."/>
            <person name="Kim W."/>
        </authorList>
    </citation>
    <scope>NUCLEOTIDE SEQUENCE [LARGE SCALE GENOMIC DNA]</scope>
    <source>
        <tissue evidence="6">Muscle</tissue>
    </source>
</reference>
<dbReference type="FunFam" id="3.40.395.10:FF:000001">
    <property type="entry name" value="Sentrin-specific protease 1"/>
    <property type="match status" value="1"/>
</dbReference>
<evidence type="ECO:0000256" key="4">
    <source>
        <dbReference type="ARBA" id="ARBA00022807"/>
    </source>
</evidence>
<protein>
    <submittedName>
        <fullName evidence="6">Sentrin-specific protease 1</fullName>
    </submittedName>
</protein>
<dbReference type="Gene3D" id="3.40.395.10">
    <property type="entry name" value="Adenoviral Proteinase, Chain A"/>
    <property type="match status" value="1"/>
</dbReference>
<dbReference type="InterPro" id="IPR038765">
    <property type="entry name" value="Papain-like_cys_pep_sf"/>
</dbReference>
<organism evidence="6 7">
    <name type="scientific">Portunus trituberculatus</name>
    <name type="common">Swimming crab</name>
    <name type="synonym">Neptunus trituberculatus</name>
    <dbReference type="NCBI Taxonomy" id="210409"/>
    <lineage>
        <taxon>Eukaryota</taxon>
        <taxon>Metazoa</taxon>
        <taxon>Ecdysozoa</taxon>
        <taxon>Arthropoda</taxon>
        <taxon>Crustacea</taxon>
        <taxon>Multicrustacea</taxon>
        <taxon>Malacostraca</taxon>
        <taxon>Eumalacostraca</taxon>
        <taxon>Eucarida</taxon>
        <taxon>Decapoda</taxon>
        <taxon>Pleocyemata</taxon>
        <taxon>Brachyura</taxon>
        <taxon>Eubrachyura</taxon>
        <taxon>Portunoidea</taxon>
        <taxon>Portunidae</taxon>
        <taxon>Portuninae</taxon>
        <taxon>Portunus</taxon>
    </lineage>
</organism>
<dbReference type="EMBL" id="VSRR010001777">
    <property type="protein sequence ID" value="MPC27623.1"/>
    <property type="molecule type" value="Genomic_DNA"/>
</dbReference>
<evidence type="ECO:0000259" key="5">
    <source>
        <dbReference type="PROSITE" id="PS50600"/>
    </source>
</evidence>
<dbReference type="PANTHER" id="PTHR12606">
    <property type="entry name" value="SENTRIN/SUMO-SPECIFIC PROTEASE"/>
    <property type="match status" value="1"/>
</dbReference>
<evidence type="ECO:0000313" key="6">
    <source>
        <dbReference type="EMBL" id="MPC27623.1"/>
    </source>
</evidence>
<sequence length="338" mass="39831">MNMEICAGTVEVHIDVSTESESDSIEIVDEFPRTRRRTDILKDLYDGKWMEAKQGEFSNIDLKAKSAGVEDGELQSMRKDQMNVLHEKVERRLKQLDIICAMPEKHRPAKLSDDIEAALIPYPKSEVLIHKFNIKITRRDIATLNSPNWLNDEVINFYMNLIMDRSMKNKRLPRVYVFSTFFYPKLYQSGHKSVDIFTYDILLIPIHLDVHWCMATVDFRKRCISYYDSMLGDNPECLKLILEYLEAEHLDKKKTPYKTAAWKLECPKNIPEQMNGSDCGVFSCTFAEFKSRLSPLDFTQEDMPYFRQRMVYEIIKGELLEEESMVEGIEEKREYWRR</sequence>
<dbReference type="SUPFAM" id="SSF54001">
    <property type="entry name" value="Cysteine proteinases"/>
    <property type="match status" value="1"/>
</dbReference>
<comment type="similarity">
    <text evidence="1">Belongs to the peptidase C48 family.</text>
</comment>
<dbReference type="GO" id="GO:0005634">
    <property type="term" value="C:nucleus"/>
    <property type="evidence" value="ECO:0007669"/>
    <property type="project" value="TreeGrafter"/>
</dbReference>
<keyword evidence="2 6" id="KW-0645">Protease</keyword>
<evidence type="ECO:0000256" key="3">
    <source>
        <dbReference type="ARBA" id="ARBA00022801"/>
    </source>
</evidence>
<dbReference type="AlphaFoldDB" id="A0A5B7E324"/>
<feature type="domain" description="Ubiquitin-like protease family profile" evidence="5">
    <location>
        <begin position="134"/>
        <end position="290"/>
    </location>
</feature>
<dbReference type="GO" id="GO:0016929">
    <property type="term" value="F:deSUMOylase activity"/>
    <property type="evidence" value="ECO:0007669"/>
    <property type="project" value="TreeGrafter"/>
</dbReference>
<keyword evidence="4" id="KW-0788">Thiol protease</keyword>
<accession>A0A5B7E324</accession>
<dbReference type="Proteomes" id="UP000324222">
    <property type="component" value="Unassembled WGS sequence"/>
</dbReference>
<dbReference type="OrthoDB" id="1939479at2759"/>
<dbReference type="GO" id="GO:0016926">
    <property type="term" value="P:protein desumoylation"/>
    <property type="evidence" value="ECO:0007669"/>
    <property type="project" value="TreeGrafter"/>
</dbReference>
<dbReference type="Pfam" id="PF02902">
    <property type="entry name" value="Peptidase_C48"/>
    <property type="match status" value="1"/>
</dbReference>
<dbReference type="PROSITE" id="PS50600">
    <property type="entry name" value="ULP_PROTEASE"/>
    <property type="match status" value="1"/>
</dbReference>
<dbReference type="GO" id="GO:0006508">
    <property type="term" value="P:proteolysis"/>
    <property type="evidence" value="ECO:0007669"/>
    <property type="project" value="UniProtKB-KW"/>
</dbReference>
<evidence type="ECO:0000256" key="2">
    <source>
        <dbReference type="ARBA" id="ARBA00022670"/>
    </source>
</evidence>
<evidence type="ECO:0000313" key="7">
    <source>
        <dbReference type="Proteomes" id="UP000324222"/>
    </source>
</evidence>
<keyword evidence="3" id="KW-0378">Hydrolase</keyword>
<dbReference type="PANTHER" id="PTHR12606:SF141">
    <property type="entry name" value="GH15225P-RELATED"/>
    <property type="match status" value="1"/>
</dbReference>
<dbReference type="GO" id="GO:0060255">
    <property type="term" value="P:regulation of macromolecule metabolic process"/>
    <property type="evidence" value="ECO:0007669"/>
    <property type="project" value="UniProtKB-ARBA"/>
</dbReference>
<gene>
    <name evidence="6" type="primary">SENP1</name>
    <name evidence="6" type="ORF">E2C01_020797</name>
</gene>
<evidence type="ECO:0000256" key="1">
    <source>
        <dbReference type="ARBA" id="ARBA00005234"/>
    </source>
</evidence>
<keyword evidence="7" id="KW-1185">Reference proteome</keyword>
<dbReference type="InterPro" id="IPR003653">
    <property type="entry name" value="Peptidase_C48_C"/>
</dbReference>